<name>A0ABN9AQW9_9NEOB</name>
<evidence type="ECO:0000313" key="1">
    <source>
        <dbReference type="EMBL" id="CAI9538442.1"/>
    </source>
</evidence>
<sequence>MMTLVSRISTDSDTVEIDQAGTVGCQMHRSTRARQVVRTRDMSSV</sequence>
<dbReference type="EMBL" id="CATNWA010000880">
    <property type="protein sequence ID" value="CAI9538442.1"/>
    <property type="molecule type" value="Genomic_DNA"/>
</dbReference>
<dbReference type="Proteomes" id="UP001162483">
    <property type="component" value="Unassembled WGS sequence"/>
</dbReference>
<proteinExistence type="predicted"/>
<reference evidence="1" key="1">
    <citation type="submission" date="2023-05" db="EMBL/GenBank/DDBJ databases">
        <authorList>
            <person name="Stuckert A."/>
        </authorList>
    </citation>
    <scope>NUCLEOTIDE SEQUENCE</scope>
</reference>
<protein>
    <submittedName>
        <fullName evidence="1">Uncharacterized protein</fullName>
    </submittedName>
</protein>
<gene>
    <name evidence="1" type="ORF">SPARVUS_LOCUS1438040</name>
</gene>
<keyword evidence="2" id="KW-1185">Reference proteome</keyword>
<evidence type="ECO:0000313" key="2">
    <source>
        <dbReference type="Proteomes" id="UP001162483"/>
    </source>
</evidence>
<feature type="non-terminal residue" evidence="1">
    <location>
        <position position="45"/>
    </location>
</feature>
<comment type="caution">
    <text evidence="1">The sequence shown here is derived from an EMBL/GenBank/DDBJ whole genome shotgun (WGS) entry which is preliminary data.</text>
</comment>
<accession>A0ABN9AQW9</accession>
<organism evidence="1 2">
    <name type="scientific">Staurois parvus</name>
    <dbReference type="NCBI Taxonomy" id="386267"/>
    <lineage>
        <taxon>Eukaryota</taxon>
        <taxon>Metazoa</taxon>
        <taxon>Chordata</taxon>
        <taxon>Craniata</taxon>
        <taxon>Vertebrata</taxon>
        <taxon>Euteleostomi</taxon>
        <taxon>Amphibia</taxon>
        <taxon>Batrachia</taxon>
        <taxon>Anura</taxon>
        <taxon>Neobatrachia</taxon>
        <taxon>Ranoidea</taxon>
        <taxon>Ranidae</taxon>
        <taxon>Staurois</taxon>
    </lineage>
</organism>